<gene>
    <name evidence="3" type="ORF">CASFOL_035804</name>
</gene>
<evidence type="ECO:0000259" key="2">
    <source>
        <dbReference type="PROSITE" id="PS51485"/>
    </source>
</evidence>
<sequence>MSEMEKGRVLVAAALSIAVIFHSHVAEADIHKIVWYENSGASQTWTVSVNDSIDFEVGDYVNNVIQVMSKAAYDNCDASSGTIYPLKSVDFTQRGTFYFICSKPATACKQGGMKIVVTVV</sequence>
<dbReference type="PROSITE" id="PS51485">
    <property type="entry name" value="PHYTOCYANIN"/>
    <property type="match status" value="1"/>
</dbReference>
<dbReference type="EMBL" id="JAVIJP010000066">
    <property type="protein sequence ID" value="KAL3620892.1"/>
    <property type="molecule type" value="Genomic_DNA"/>
</dbReference>
<dbReference type="InterPro" id="IPR039391">
    <property type="entry name" value="Phytocyanin-like"/>
</dbReference>
<feature type="chain" id="PRO_5044767619" description="Phytocyanin domain-containing protein" evidence="1">
    <location>
        <begin position="29"/>
        <end position="120"/>
    </location>
</feature>
<dbReference type="Gene3D" id="2.60.40.420">
    <property type="entry name" value="Cupredoxins - blue copper proteins"/>
    <property type="match status" value="1"/>
</dbReference>
<feature type="domain" description="Phytocyanin" evidence="2">
    <location>
        <begin position="22"/>
        <end position="120"/>
    </location>
</feature>
<proteinExistence type="predicted"/>
<dbReference type="PANTHER" id="PTHR33021:SF339">
    <property type="entry name" value="OS07G0570600 PROTEIN"/>
    <property type="match status" value="1"/>
</dbReference>
<organism evidence="3 4">
    <name type="scientific">Castilleja foliolosa</name>
    <dbReference type="NCBI Taxonomy" id="1961234"/>
    <lineage>
        <taxon>Eukaryota</taxon>
        <taxon>Viridiplantae</taxon>
        <taxon>Streptophyta</taxon>
        <taxon>Embryophyta</taxon>
        <taxon>Tracheophyta</taxon>
        <taxon>Spermatophyta</taxon>
        <taxon>Magnoliopsida</taxon>
        <taxon>eudicotyledons</taxon>
        <taxon>Gunneridae</taxon>
        <taxon>Pentapetalae</taxon>
        <taxon>asterids</taxon>
        <taxon>lamiids</taxon>
        <taxon>Lamiales</taxon>
        <taxon>Orobanchaceae</taxon>
        <taxon>Pedicularideae</taxon>
        <taxon>Castillejinae</taxon>
        <taxon>Castilleja</taxon>
    </lineage>
</organism>
<feature type="signal peptide" evidence="1">
    <location>
        <begin position="1"/>
        <end position="28"/>
    </location>
</feature>
<accession>A0ABD3BUE0</accession>
<dbReference type="Proteomes" id="UP001632038">
    <property type="component" value="Unassembled WGS sequence"/>
</dbReference>
<protein>
    <recommendedName>
        <fullName evidence="2">Phytocyanin domain-containing protein</fullName>
    </recommendedName>
</protein>
<evidence type="ECO:0000313" key="3">
    <source>
        <dbReference type="EMBL" id="KAL3620892.1"/>
    </source>
</evidence>
<dbReference type="SUPFAM" id="SSF49503">
    <property type="entry name" value="Cupredoxins"/>
    <property type="match status" value="1"/>
</dbReference>
<dbReference type="PANTHER" id="PTHR33021">
    <property type="entry name" value="BLUE COPPER PROTEIN"/>
    <property type="match status" value="1"/>
</dbReference>
<evidence type="ECO:0000256" key="1">
    <source>
        <dbReference type="SAM" id="SignalP"/>
    </source>
</evidence>
<dbReference type="InterPro" id="IPR008972">
    <property type="entry name" value="Cupredoxin"/>
</dbReference>
<dbReference type="Pfam" id="PF02298">
    <property type="entry name" value="Cu_bind_like"/>
    <property type="match status" value="1"/>
</dbReference>
<comment type="caution">
    <text evidence="3">The sequence shown here is derived from an EMBL/GenBank/DDBJ whole genome shotgun (WGS) entry which is preliminary data.</text>
</comment>
<dbReference type="AlphaFoldDB" id="A0ABD3BUE0"/>
<evidence type="ECO:0000313" key="4">
    <source>
        <dbReference type="Proteomes" id="UP001632038"/>
    </source>
</evidence>
<name>A0ABD3BUE0_9LAMI</name>
<dbReference type="InterPro" id="IPR003245">
    <property type="entry name" value="Phytocyanin_dom"/>
</dbReference>
<keyword evidence="4" id="KW-1185">Reference proteome</keyword>
<keyword evidence="1" id="KW-0732">Signal</keyword>
<reference evidence="4" key="1">
    <citation type="journal article" date="2024" name="IScience">
        <title>Strigolactones Initiate the Formation of Haustorium-like Structures in Castilleja.</title>
        <authorList>
            <person name="Buerger M."/>
            <person name="Peterson D."/>
            <person name="Chory J."/>
        </authorList>
    </citation>
    <scope>NUCLEOTIDE SEQUENCE [LARGE SCALE GENOMIC DNA]</scope>
</reference>